<dbReference type="EMBL" id="VSSQ01015957">
    <property type="protein sequence ID" value="MPM56846.1"/>
    <property type="molecule type" value="Genomic_DNA"/>
</dbReference>
<proteinExistence type="predicted"/>
<evidence type="ECO:0000313" key="1">
    <source>
        <dbReference type="EMBL" id="MPM56846.1"/>
    </source>
</evidence>
<organism evidence="1">
    <name type="scientific">bioreactor metagenome</name>
    <dbReference type="NCBI Taxonomy" id="1076179"/>
    <lineage>
        <taxon>unclassified sequences</taxon>
        <taxon>metagenomes</taxon>
        <taxon>ecological metagenomes</taxon>
    </lineage>
</organism>
<dbReference type="AlphaFoldDB" id="A0A645AVM4"/>
<accession>A0A645AVM4</accession>
<protein>
    <submittedName>
        <fullName evidence="1">Uncharacterized protein</fullName>
    </submittedName>
</protein>
<sequence length="116" mass="13527">MPHSRAGKRGFHARVPRADDDDIVVLRVGVLHNWLASFHSEQARCCLSLRDAHAHFITRAAIRQRTHALHTRKHGFSRFVARVVRMRRKYDILLQSSFRSKWLVHFGDAEQRGTHP</sequence>
<name>A0A645AVM4_9ZZZZ</name>
<comment type="caution">
    <text evidence="1">The sequence shown here is derived from an EMBL/GenBank/DDBJ whole genome shotgun (WGS) entry which is preliminary data.</text>
</comment>
<gene>
    <name evidence="1" type="ORF">SDC9_103662</name>
</gene>
<reference evidence="1" key="1">
    <citation type="submission" date="2019-08" db="EMBL/GenBank/DDBJ databases">
        <authorList>
            <person name="Kucharzyk K."/>
            <person name="Murdoch R.W."/>
            <person name="Higgins S."/>
            <person name="Loffler F."/>
        </authorList>
    </citation>
    <scope>NUCLEOTIDE SEQUENCE</scope>
</reference>